<dbReference type="STRING" id="131112.SAMN04489737_1499"/>
<feature type="binding site" evidence="3">
    <location>
        <position position="366"/>
    </location>
    <ligand>
        <name>Mn(2+)</name>
        <dbReference type="ChEBI" id="CHEBI:29035"/>
    </ligand>
</feature>
<keyword evidence="4" id="KW-0028">Amino-acid biosynthesis</keyword>
<evidence type="ECO:0000313" key="6">
    <source>
        <dbReference type="Proteomes" id="UP000214355"/>
    </source>
</evidence>
<dbReference type="OrthoDB" id="9766852at2"/>
<feature type="binding site" evidence="3">
    <location>
        <position position="394"/>
    </location>
    <ligand>
        <name>Mn(2+)</name>
        <dbReference type="ChEBI" id="CHEBI:29035"/>
    </ligand>
</feature>
<evidence type="ECO:0000256" key="4">
    <source>
        <dbReference type="RuleBase" id="RU363071"/>
    </source>
</evidence>
<dbReference type="PANTHER" id="PTHR21337:SF0">
    <property type="entry name" value="PHOSPHO-2-DEHYDRO-3-DEOXYHEPTONATE ALDOLASE"/>
    <property type="match status" value="1"/>
</dbReference>
<evidence type="ECO:0000313" key="5">
    <source>
        <dbReference type="EMBL" id="SDU81379.1"/>
    </source>
</evidence>
<keyword evidence="6" id="KW-1185">Reference proteome</keyword>
<dbReference type="EC" id="2.5.1.54" evidence="4"/>
<proteinExistence type="inferred from homology"/>
<comment type="similarity">
    <text evidence="1 4">Belongs to the class-II DAHP synthase family.</text>
</comment>
<keyword evidence="3" id="KW-0104">Cadmium</keyword>
<feature type="binding site" evidence="3">
    <location>
        <position position="293"/>
    </location>
    <ligand>
        <name>phosphoenolpyruvate</name>
        <dbReference type="ChEBI" id="CHEBI:58702"/>
    </ligand>
</feature>
<dbReference type="GeneID" id="65345226"/>
<name>A0A1H2LKC3_9ACTO</name>
<accession>A0A1H2LKC3</accession>
<dbReference type="RefSeq" id="WP_091281743.1">
    <property type="nucleotide sequence ID" value="NZ_JABAPH010000001.1"/>
</dbReference>
<feature type="binding site" evidence="3">
    <location>
        <begin position="239"/>
        <end position="240"/>
    </location>
    <ligand>
        <name>phosphoenolpyruvate</name>
        <dbReference type="ChEBI" id="CHEBI:58702"/>
    </ligand>
</feature>
<evidence type="ECO:0000256" key="1">
    <source>
        <dbReference type="ARBA" id="ARBA00008911"/>
    </source>
</evidence>
<evidence type="ECO:0000256" key="2">
    <source>
        <dbReference type="ARBA" id="ARBA00022679"/>
    </source>
</evidence>
<dbReference type="GO" id="GO:0009073">
    <property type="term" value="P:aromatic amino acid family biosynthetic process"/>
    <property type="evidence" value="ECO:0007669"/>
    <property type="project" value="UniProtKB-KW"/>
</dbReference>
<sequence length="417" mass="46810">MGKQAKHDDFLPVYPDPVQVTAAIEHIQRFPRIVDPHDVESLKTQLARASRGEAFVIQGGDCAERFSDATRYHVRAKIGSLIQTSYIISQLSHRVVIPIGRIAGQYAKPRSHAYEEREGLTLPSYRGDAVNSQVFTTQGRTPDPQRLIQAVESAQTAYRYVRELESENFLSLDQAHNWNSSAYQTPEYKEFSALVRTSEFTSLSDRIYVSHEALLPFFEQALTDSSRWNTGAHMLWIGERTRHTGSTQMRYAASVKNPIGVKLGPATTADDVRNIVDQLNPEGHAGRLTFIPRMGASRIEESLPPLFAAIRDDGRPVSWMLDPMHGNTRTIRGHKIRFMADILAEINKFFDICEESAAIPGGLHIEFSGYNVTEIADSQENAGWDHIVDEPLVDPRLNPRQLLHVAFTAGQALARQH</sequence>
<reference evidence="6" key="1">
    <citation type="submission" date="2016-10" db="EMBL/GenBank/DDBJ databases">
        <authorList>
            <person name="Varghese N."/>
            <person name="Submissions S."/>
        </authorList>
    </citation>
    <scope>NUCLEOTIDE SEQUENCE [LARGE SCALE GENOMIC DNA]</scope>
    <source>
        <strain evidence="6">DSM 10002</strain>
    </source>
</reference>
<feature type="binding site" evidence="3">
    <location>
        <position position="101"/>
    </location>
    <ligand>
        <name>phosphoenolpyruvate</name>
        <dbReference type="ChEBI" id="CHEBI:58702"/>
    </ligand>
</feature>
<dbReference type="PANTHER" id="PTHR21337">
    <property type="entry name" value="PHOSPHO-2-DEHYDRO-3-DEOXYHEPTONATE ALDOLASE 1, 2"/>
    <property type="match status" value="1"/>
</dbReference>
<dbReference type="GO" id="GO:0008652">
    <property type="term" value="P:amino acid biosynthetic process"/>
    <property type="evidence" value="ECO:0007669"/>
    <property type="project" value="UniProtKB-KW"/>
</dbReference>
<dbReference type="UniPathway" id="UPA00053">
    <property type="reaction ID" value="UER00084"/>
</dbReference>
<feature type="binding site" evidence="3">
    <location>
        <position position="325"/>
    </location>
    <ligand>
        <name>Mn(2+)</name>
        <dbReference type="ChEBI" id="CHEBI:29035"/>
    </ligand>
</feature>
<comment type="pathway">
    <text evidence="4">Metabolic intermediate biosynthesis; chorismate biosynthesis; chorismate from D-erythrose 4-phosphate and phosphoenolpyruvate: step 1/7.</text>
</comment>
<keyword evidence="2 4" id="KW-0808">Transferase</keyword>
<dbReference type="Gene3D" id="3.20.20.70">
    <property type="entry name" value="Aldolase class I"/>
    <property type="match status" value="1"/>
</dbReference>
<gene>
    <name evidence="5" type="ORF">SAMN04489737_1499</name>
</gene>
<dbReference type="Proteomes" id="UP000214355">
    <property type="component" value="Chromosome I"/>
</dbReference>
<feature type="binding site" evidence="3">
    <location>
        <position position="262"/>
    </location>
    <ligand>
        <name>phosphoenolpyruvate</name>
        <dbReference type="ChEBI" id="CHEBI:58702"/>
    </ligand>
</feature>
<evidence type="ECO:0000256" key="3">
    <source>
        <dbReference type="PIRSR" id="PIRSR602480-1"/>
    </source>
</evidence>
<feature type="binding site" evidence="3">
    <location>
        <position position="62"/>
    </location>
    <ligand>
        <name>Mn(2+)</name>
        <dbReference type="ChEBI" id="CHEBI:29035"/>
    </ligand>
</feature>
<keyword evidence="3" id="KW-0170">Cobalt</keyword>
<dbReference type="InterPro" id="IPR013785">
    <property type="entry name" value="Aldolase_TIM"/>
</dbReference>
<dbReference type="EMBL" id="LT629804">
    <property type="protein sequence ID" value="SDU81379.1"/>
    <property type="molecule type" value="Genomic_DNA"/>
</dbReference>
<keyword evidence="3" id="KW-0464">Manganese</keyword>
<dbReference type="AlphaFoldDB" id="A0A1H2LKC3"/>
<organism evidence="5 6">
    <name type="scientific">Arcanobacterium phocae</name>
    <dbReference type="NCBI Taxonomy" id="131112"/>
    <lineage>
        <taxon>Bacteria</taxon>
        <taxon>Bacillati</taxon>
        <taxon>Actinomycetota</taxon>
        <taxon>Actinomycetes</taxon>
        <taxon>Actinomycetales</taxon>
        <taxon>Actinomycetaceae</taxon>
        <taxon>Arcanobacterium</taxon>
    </lineage>
</organism>
<dbReference type="InterPro" id="IPR002480">
    <property type="entry name" value="DAHP_synth_2"/>
</dbReference>
<dbReference type="GO" id="GO:0003849">
    <property type="term" value="F:3-deoxy-7-phosphoheptulonate synthase activity"/>
    <property type="evidence" value="ECO:0007669"/>
    <property type="project" value="UniProtKB-EC"/>
</dbReference>
<protein>
    <recommendedName>
        <fullName evidence="4">Phospho-2-dehydro-3-deoxyheptonate aldolase</fullName>
        <ecNumber evidence="4">2.5.1.54</ecNumber>
    </recommendedName>
</protein>
<comment type="catalytic activity">
    <reaction evidence="4">
        <text>D-erythrose 4-phosphate + phosphoenolpyruvate + H2O = 7-phospho-2-dehydro-3-deoxy-D-arabino-heptonate + phosphate</text>
        <dbReference type="Rhea" id="RHEA:14717"/>
        <dbReference type="ChEBI" id="CHEBI:15377"/>
        <dbReference type="ChEBI" id="CHEBI:16897"/>
        <dbReference type="ChEBI" id="CHEBI:43474"/>
        <dbReference type="ChEBI" id="CHEBI:58394"/>
        <dbReference type="ChEBI" id="CHEBI:58702"/>
        <dbReference type="EC" id="2.5.1.54"/>
    </reaction>
</comment>
<comment type="cofactor">
    <cofactor evidence="3">
        <name>Mn(2+)</name>
        <dbReference type="ChEBI" id="CHEBI:29035"/>
    </cofactor>
    <cofactor evidence="3">
        <name>Co(2+)</name>
        <dbReference type="ChEBI" id="CHEBI:48828"/>
    </cofactor>
    <cofactor evidence="3">
        <name>Cd(2+)</name>
        <dbReference type="ChEBI" id="CHEBI:48775"/>
    </cofactor>
    <text evidence="3">Binds 1 divalent cation per subunit. The enzyme is active with manganese, cobalt or cadmium ions.</text>
</comment>
<dbReference type="Pfam" id="PF01474">
    <property type="entry name" value="DAHP_synth_2"/>
    <property type="match status" value="1"/>
</dbReference>
<dbReference type="SUPFAM" id="SSF51569">
    <property type="entry name" value="Aldolase"/>
    <property type="match status" value="1"/>
</dbReference>
<keyword evidence="4" id="KW-0057">Aromatic amino acid biosynthesis</keyword>
<dbReference type="GO" id="GO:0009423">
    <property type="term" value="P:chorismate biosynthetic process"/>
    <property type="evidence" value="ECO:0007669"/>
    <property type="project" value="UniProtKB-UniPathway"/>
</dbReference>